<feature type="region of interest" description="Disordered" evidence="1">
    <location>
        <begin position="473"/>
        <end position="499"/>
    </location>
</feature>
<accession>A0ABV6X8G0</accession>
<gene>
    <name evidence="2" type="ORF">ACEZDB_28055</name>
</gene>
<evidence type="ECO:0000256" key="1">
    <source>
        <dbReference type="SAM" id="MobiDB-lite"/>
    </source>
</evidence>
<proteinExistence type="predicted"/>
<evidence type="ECO:0000313" key="3">
    <source>
        <dbReference type="Proteomes" id="UP001592530"/>
    </source>
</evidence>
<evidence type="ECO:0000313" key="2">
    <source>
        <dbReference type="EMBL" id="MFC1434499.1"/>
    </source>
</evidence>
<comment type="caution">
    <text evidence="2">The sequence shown here is derived from an EMBL/GenBank/DDBJ whole genome shotgun (WGS) entry which is preliminary data.</text>
</comment>
<protein>
    <recommendedName>
        <fullName evidence="4">PglZ domain-containing protein</fullName>
    </recommendedName>
</protein>
<dbReference type="EMBL" id="JBHEZY010000013">
    <property type="protein sequence ID" value="MFC1434499.1"/>
    <property type="molecule type" value="Genomic_DNA"/>
</dbReference>
<dbReference type="Proteomes" id="UP001592530">
    <property type="component" value="Unassembled WGS sequence"/>
</dbReference>
<reference evidence="2 3" key="1">
    <citation type="submission" date="2024-09" db="EMBL/GenBank/DDBJ databases">
        <authorList>
            <person name="Lee S.D."/>
        </authorList>
    </citation>
    <scope>NUCLEOTIDE SEQUENCE [LARGE SCALE GENOMIC DNA]</scope>
    <source>
        <strain evidence="2 3">N1-3</strain>
    </source>
</reference>
<dbReference type="RefSeq" id="WP_380556953.1">
    <property type="nucleotide sequence ID" value="NZ_JBHEZY010000013.1"/>
</dbReference>
<evidence type="ECO:0008006" key="4">
    <source>
        <dbReference type="Google" id="ProtNLM"/>
    </source>
</evidence>
<name>A0ABV6X8G0_9ACTN</name>
<sequence length="499" mass="54225">MSALGIVAVLEASVNGRAVPLTTVRHAHVAERPLVLIPLVLAGEACAPIAALLGSDRDRPELLIVPRPKNRTDRFRFAADLADLLLPYFESFTTTSEIYTAGRSSTREERKRHLDAPQLIVPNPGGSSFLRLLGRSTRYRSTDGPYAVDRSVPRLGQWLTWIGDQSEFPTSSLLLPLTKVLRAHWATGQSPTEDGNLAALLGWIAPPEGMDGYGAALLAEDPARFPPAGPTTDPVFDRTLSELYQRINEATTEQHHALAERQLRHSLLTQLELTWQQMWQSVDLLRALPAGRSVAVRWQADRTAFTAYAAYLADGGLPQARRDHAAGAARRLARLEDANIRYARDRAFDDPLLMAEFELLGEAVTGTITSADATRTLPGKRGTLLRPMITLTVPGPGRLVPGTTVLSPTRPKQNAVVLAVRPLQDGRSEIDLELTNGMGKAKVPAPGSVPSLGELLCYTTLAAFTLPPALPDEASTPWTHGGPPTPYQPTNDDANEAWE</sequence>
<organism evidence="2 3">
    <name type="scientific">Streptacidiphilus alkalitolerans</name>
    <dbReference type="NCBI Taxonomy" id="3342712"/>
    <lineage>
        <taxon>Bacteria</taxon>
        <taxon>Bacillati</taxon>
        <taxon>Actinomycetota</taxon>
        <taxon>Actinomycetes</taxon>
        <taxon>Kitasatosporales</taxon>
        <taxon>Streptomycetaceae</taxon>
        <taxon>Streptacidiphilus</taxon>
    </lineage>
</organism>